<gene>
    <name evidence="2" type="ORF">Moumou_00664</name>
</gene>
<accession>L7RD41</accession>
<dbReference type="Proteomes" id="UP000201640">
    <property type="component" value="Segment"/>
</dbReference>
<dbReference type="InterPro" id="IPR008615">
    <property type="entry name" value="FNIP"/>
</dbReference>
<name>L7RD41_9VIRU</name>
<dbReference type="InterPro" id="IPR051251">
    <property type="entry name" value="STK_FNIP-Repeat"/>
</dbReference>
<dbReference type="KEGG" id="vg:14445746"/>
<evidence type="ECO:0000313" key="3">
    <source>
        <dbReference type="Proteomes" id="UP000201640"/>
    </source>
</evidence>
<proteinExistence type="predicted"/>
<dbReference type="PANTHER" id="PTHR32134">
    <property type="entry name" value="FNIP REPEAT-CONTAINING PROTEIN"/>
    <property type="match status" value="1"/>
</dbReference>
<dbReference type="PANTHER" id="PTHR32134:SF92">
    <property type="entry name" value="FNIP REPEAT-CONTAINING PROTEIN"/>
    <property type="match status" value="1"/>
</dbReference>
<keyword evidence="1" id="KW-0677">Repeat</keyword>
<keyword evidence="3" id="KW-1185">Reference proteome</keyword>
<dbReference type="Pfam" id="PF05725">
    <property type="entry name" value="FNIP"/>
    <property type="match status" value="3"/>
</dbReference>
<dbReference type="GeneID" id="14445746"/>
<dbReference type="RefSeq" id="YP_007354622.1">
    <property type="nucleotide sequence ID" value="NC_020104.1"/>
</dbReference>
<evidence type="ECO:0000256" key="1">
    <source>
        <dbReference type="ARBA" id="ARBA00022737"/>
    </source>
</evidence>
<dbReference type="EMBL" id="JX962719">
    <property type="protein sequence ID" value="AGC02186.1"/>
    <property type="molecule type" value="Genomic_DNA"/>
</dbReference>
<evidence type="ECO:0000313" key="2">
    <source>
        <dbReference type="EMBL" id="AGC02186.1"/>
    </source>
</evidence>
<sequence length="207" mass="24461">MNIIDTFDENILNLIIKLLDDKSKILFISTCQKTRTFLKNPCCTFTFDDIYEYKKIKQLDYLNKFSKIKYIVNNNDKIPDCITHLEYNIEFFQPSIKCIPNSVTHLEFGFDFNESIKECVPENITHLIFGDQFNKPINECMHENILYLKFGDEFNKPIKGCIPINIEYLIFGWEFNQPIKECIPNGLTHLEFGFFLIRHSMAVYLIV</sequence>
<protein>
    <submittedName>
        <fullName evidence="2">FNIP repeat-containing protein</fullName>
    </submittedName>
</protein>
<organism evidence="2 3">
    <name type="scientific">Acanthamoeba polyphaga moumouvirus</name>
    <dbReference type="NCBI Taxonomy" id="1269028"/>
    <lineage>
        <taxon>Viruses</taxon>
        <taxon>Varidnaviria</taxon>
        <taxon>Bamfordvirae</taxon>
        <taxon>Nucleocytoviricota</taxon>
        <taxon>Megaviricetes</taxon>
        <taxon>Imitervirales</taxon>
        <taxon>Mimiviridae</taxon>
        <taxon>Megamimivirinae</taxon>
        <taxon>Moumouvirus</taxon>
    </lineage>
</organism>
<reference evidence="2 3" key="1">
    <citation type="journal article" date="2012" name="Genome Biol. Evol.">
        <title>Related Giant Viruses in Distant Locations and Different Habitats: Acanthamoeba polyphaga moumouvirus Represents a Third Lineage of the Mimiviridae That Is Close to the Megavirus Lineage.</title>
        <authorList>
            <person name="Yoosuf N."/>
            <person name="Yutin N."/>
            <person name="Colson P."/>
            <person name="Shabalina S.A."/>
            <person name="Pagnier I."/>
            <person name="Robert C."/>
            <person name="Azza S."/>
            <person name="Klose T."/>
            <person name="Wong J."/>
            <person name="Rossmann M.G."/>
            <person name="La Scola B."/>
            <person name="Raoult D."/>
            <person name="Koonin E.V."/>
        </authorList>
    </citation>
    <scope>NUCLEOTIDE SEQUENCE [LARGE SCALE GENOMIC DNA]</scope>
    <source>
        <strain evidence="2 3">M10A</strain>
    </source>
</reference>